<evidence type="ECO:0000256" key="1">
    <source>
        <dbReference type="ARBA" id="ARBA00008791"/>
    </source>
</evidence>
<reference evidence="3" key="1">
    <citation type="journal article" date="2023" name="Comput. Struct. Biotechnol. J.">
        <title>Discovery of a novel marine Bacteroidetes with a rich repertoire of carbohydrate-active enzymes.</title>
        <authorList>
            <person name="Chen B."/>
            <person name="Liu G."/>
            <person name="Chen Q."/>
            <person name="Wang H."/>
            <person name="Liu L."/>
            <person name="Tang K."/>
        </authorList>
    </citation>
    <scope>NUCLEOTIDE SEQUENCE</scope>
    <source>
        <strain evidence="3">TK19036</strain>
    </source>
</reference>
<dbReference type="Pfam" id="PF00582">
    <property type="entry name" value="Usp"/>
    <property type="match status" value="2"/>
</dbReference>
<name>A0AA49GLN4_9BACT</name>
<evidence type="ECO:0000313" key="3">
    <source>
        <dbReference type="EMBL" id="WKN35673.1"/>
    </source>
</evidence>
<dbReference type="PANTHER" id="PTHR46268:SF6">
    <property type="entry name" value="UNIVERSAL STRESS PROTEIN UP12"/>
    <property type="match status" value="1"/>
</dbReference>
<evidence type="ECO:0000259" key="2">
    <source>
        <dbReference type="Pfam" id="PF00582"/>
    </source>
</evidence>
<comment type="similarity">
    <text evidence="1">Belongs to the universal stress protein A family.</text>
</comment>
<dbReference type="InterPro" id="IPR006015">
    <property type="entry name" value="Universal_stress_UspA"/>
</dbReference>
<dbReference type="PANTHER" id="PTHR46268">
    <property type="entry name" value="STRESS RESPONSE PROTEIN NHAX"/>
    <property type="match status" value="1"/>
</dbReference>
<gene>
    <name evidence="3" type="ORF">K4G66_25215</name>
</gene>
<dbReference type="SUPFAM" id="SSF52402">
    <property type="entry name" value="Adenine nucleotide alpha hydrolases-like"/>
    <property type="match status" value="2"/>
</dbReference>
<reference evidence="3" key="2">
    <citation type="journal article" date="2024" name="Antonie Van Leeuwenhoek">
        <title>Roseihalotalea indica gen. nov., sp. nov., a halophilic Bacteroidetes from mesopelagic Southwest Indian Ocean with higher carbohydrate metabolic potential.</title>
        <authorList>
            <person name="Chen B."/>
            <person name="Zhang M."/>
            <person name="Lin D."/>
            <person name="Ye J."/>
            <person name="Tang K."/>
        </authorList>
    </citation>
    <scope>NUCLEOTIDE SEQUENCE</scope>
    <source>
        <strain evidence="3">TK19036</strain>
    </source>
</reference>
<protein>
    <submittedName>
        <fullName evidence="3">Universal stress protein</fullName>
    </submittedName>
</protein>
<dbReference type="Gene3D" id="3.40.50.620">
    <property type="entry name" value="HUPs"/>
    <property type="match status" value="2"/>
</dbReference>
<feature type="domain" description="UspA" evidence="2">
    <location>
        <begin position="147"/>
        <end position="268"/>
    </location>
</feature>
<feature type="domain" description="UspA" evidence="2">
    <location>
        <begin position="1"/>
        <end position="139"/>
    </location>
</feature>
<accession>A0AA49GLN4</accession>
<dbReference type="CDD" id="cd00293">
    <property type="entry name" value="USP-like"/>
    <property type="match status" value="2"/>
</dbReference>
<dbReference type="InterPro" id="IPR006016">
    <property type="entry name" value="UspA"/>
</dbReference>
<sequence length="277" mass="30880">MKTILVPTDFSLQAEYALDTAHQLAQRLGASIHLVYVMEYSLPVAKVEMVPIEYYDKAKEEISQRLRQLIENKGLAELPATYEVRIGNPYRSITQALLEKEVDLVVMGSKGASGIDEILIGSNAERMVRFASCPVLIIKDKTELAEIKKIVYATALRDEEGGVLKALSQLQQAYHAHLHLVKINTVSNFMADPTVRLQLQELAKKHGLENYTVHTFSDIRELEGIIHFADEVGADLIAMATHARQGIMHLLGGSIAEDVVNHAKHPVWTMSLHPHTD</sequence>
<organism evidence="3">
    <name type="scientific">Roseihalotalea indica</name>
    <dbReference type="NCBI Taxonomy" id="2867963"/>
    <lineage>
        <taxon>Bacteria</taxon>
        <taxon>Pseudomonadati</taxon>
        <taxon>Bacteroidota</taxon>
        <taxon>Cytophagia</taxon>
        <taxon>Cytophagales</taxon>
        <taxon>Catalimonadaceae</taxon>
        <taxon>Roseihalotalea</taxon>
    </lineage>
</organism>
<proteinExistence type="inferred from homology"/>
<dbReference type="EMBL" id="CP120682">
    <property type="protein sequence ID" value="WKN35673.1"/>
    <property type="molecule type" value="Genomic_DNA"/>
</dbReference>
<dbReference type="AlphaFoldDB" id="A0AA49GLN4"/>
<dbReference type="PRINTS" id="PR01438">
    <property type="entry name" value="UNVRSLSTRESS"/>
</dbReference>
<dbReference type="InterPro" id="IPR014729">
    <property type="entry name" value="Rossmann-like_a/b/a_fold"/>
</dbReference>